<comment type="caution">
    <text evidence="2">The sequence shown here is derived from an EMBL/GenBank/DDBJ whole genome shotgun (WGS) entry which is preliminary data.</text>
</comment>
<dbReference type="RefSeq" id="WP_045779234.1">
    <property type="nucleotide sequence ID" value="NZ_LAJX01000105.1"/>
</dbReference>
<keyword evidence="3" id="KW-1185">Reference proteome</keyword>
<proteinExistence type="predicted"/>
<evidence type="ECO:0000313" key="3">
    <source>
        <dbReference type="Proteomes" id="UP000033684"/>
    </source>
</evidence>
<feature type="transmembrane region" description="Helical" evidence="1">
    <location>
        <begin position="73"/>
        <end position="91"/>
    </location>
</feature>
<reference evidence="2 3" key="2">
    <citation type="journal article" date="2016" name="Microb. Ecol.">
        <title>Genome Characteristics of a Novel Type I Methanotroph (Sn10-6) Isolated from a Flooded Indian Rice Field.</title>
        <authorList>
            <person name="Rahalkar M.C."/>
            <person name="Pandit P.S."/>
            <person name="Dhakephalkar P.K."/>
            <person name="Pore S."/>
            <person name="Arora P."/>
            <person name="Kapse N."/>
        </authorList>
    </citation>
    <scope>NUCLEOTIDE SEQUENCE [LARGE SCALE GENOMIC DNA]</scope>
    <source>
        <strain evidence="2 3">Sn10-6</strain>
    </source>
</reference>
<keyword evidence="1" id="KW-0812">Transmembrane</keyword>
<keyword evidence="1" id="KW-1133">Transmembrane helix</keyword>
<feature type="transmembrane region" description="Helical" evidence="1">
    <location>
        <begin position="103"/>
        <end position="122"/>
    </location>
</feature>
<reference evidence="3" key="1">
    <citation type="submission" date="2015-03" db="EMBL/GenBank/DDBJ databases">
        <title>Draft genome sequence of a novel methanotroph (Sn10-6) isolated from flooded ricefield rhizosphere in India.</title>
        <authorList>
            <person name="Pandit P.S."/>
            <person name="Pore S.D."/>
            <person name="Arora P."/>
            <person name="Kapse N.G."/>
            <person name="Dhakephalkar P.K."/>
            <person name="Rahalkar M.C."/>
        </authorList>
    </citation>
    <scope>NUCLEOTIDE SEQUENCE [LARGE SCALE GENOMIC DNA]</scope>
    <source>
        <strain evidence="3">Sn10-6</strain>
    </source>
</reference>
<evidence type="ECO:0000313" key="2">
    <source>
        <dbReference type="EMBL" id="KJV06510.1"/>
    </source>
</evidence>
<dbReference type="AlphaFoldDB" id="A0A0F3II82"/>
<evidence type="ECO:0000256" key="1">
    <source>
        <dbReference type="SAM" id="Phobius"/>
    </source>
</evidence>
<dbReference type="EMBL" id="LAJX01000105">
    <property type="protein sequence ID" value="KJV06510.1"/>
    <property type="molecule type" value="Genomic_DNA"/>
</dbReference>
<feature type="transmembrane region" description="Helical" evidence="1">
    <location>
        <begin position="7"/>
        <end position="27"/>
    </location>
</feature>
<feature type="transmembrane region" description="Helical" evidence="1">
    <location>
        <begin position="47"/>
        <end position="66"/>
    </location>
</feature>
<organism evidence="2 3">
    <name type="scientific">Methylocucumis oryzae</name>
    <dbReference type="NCBI Taxonomy" id="1632867"/>
    <lineage>
        <taxon>Bacteria</taxon>
        <taxon>Pseudomonadati</taxon>
        <taxon>Pseudomonadota</taxon>
        <taxon>Gammaproteobacteria</taxon>
        <taxon>Methylococcales</taxon>
        <taxon>Methylococcaceae</taxon>
        <taxon>Methylocucumis</taxon>
    </lineage>
</organism>
<dbReference type="Proteomes" id="UP000033684">
    <property type="component" value="Unassembled WGS sequence"/>
</dbReference>
<keyword evidence="1" id="KW-0472">Membrane</keyword>
<dbReference type="PROSITE" id="PS51257">
    <property type="entry name" value="PROKAR_LIPOPROTEIN"/>
    <property type="match status" value="1"/>
</dbReference>
<evidence type="ECO:0008006" key="4">
    <source>
        <dbReference type="Google" id="ProtNLM"/>
    </source>
</evidence>
<sequence length="131" mass="15023">MKWLEQIAAINFTVAVVVLVGGCFLSLTEASIFEFNDDLYDALDNNLRWMLVNLGMTELVVLLYCWFTRKFQFMLLVGLFLLLMIVSVQVYGQINSIQVDANFSVFFAYTGLSHILFGWLTISANKMRTQE</sequence>
<accession>A0A0F3II82</accession>
<protein>
    <recommendedName>
        <fullName evidence="4">Lipoprotein</fullName>
    </recommendedName>
</protein>
<gene>
    <name evidence="2" type="ORF">VZ94_10775</name>
</gene>
<name>A0A0F3II82_9GAMM</name>
<dbReference type="OrthoDB" id="5572905at2"/>